<comment type="cofactor">
    <cofactor evidence="1">
        <name>Zn(2+)</name>
        <dbReference type="ChEBI" id="CHEBI:29105"/>
    </cofactor>
</comment>
<evidence type="ECO:0000256" key="2">
    <source>
        <dbReference type="ARBA" id="ARBA00007749"/>
    </source>
</evidence>
<comment type="caution">
    <text evidence="7">The sequence shown here is derived from an EMBL/GenBank/DDBJ whole genome shotgun (WGS) entry which is preliminary data.</text>
</comment>
<dbReference type="PANTHER" id="PTHR42978">
    <property type="entry name" value="QUORUM-QUENCHING LACTONASE YTNP-RELATED-RELATED"/>
    <property type="match status" value="1"/>
</dbReference>
<comment type="similarity">
    <text evidence="2">Belongs to the metallo-beta-lactamase superfamily.</text>
</comment>
<dbReference type="AlphaFoldDB" id="A0A0R1UNE9"/>
<dbReference type="Proteomes" id="UP000051084">
    <property type="component" value="Unassembled WGS sequence"/>
</dbReference>
<proteinExistence type="inferred from homology"/>
<evidence type="ECO:0000313" key="8">
    <source>
        <dbReference type="Proteomes" id="UP000051084"/>
    </source>
</evidence>
<keyword evidence="5" id="KW-0862">Zinc</keyword>
<keyword evidence="8" id="KW-1185">Reference proteome</keyword>
<dbReference type="Pfam" id="PF00753">
    <property type="entry name" value="Lactamase_B"/>
    <property type="match status" value="1"/>
</dbReference>
<dbReference type="Gene3D" id="3.60.15.10">
    <property type="entry name" value="Ribonuclease Z/Hydroxyacylglutathione hydrolase-like"/>
    <property type="match status" value="1"/>
</dbReference>
<dbReference type="RefSeq" id="WP_054653632.1">
    <property type="nucleotide sequence ID" value="NZ_AZGC01000030.1"/>
</dbReference>
<evidence type="ECO:0000259" key="6">
    <source>
        <dbReference type="SMART" id="SM00849"/>
    </source>
</evidence>
<keyword evidence="4" id="KW-0378">Hydrolase</keyword>
<dbReference type="SMART" id="SM00849">
    <property type="entry name" value="Lactamase_B"/>
    <property type="match status" value="1"/>
</dbReference>
<sequence>MANIKIHVLHTGSVIVNKNLPFHDDQANKLAWTGFLQPKSDLIEVPVSAYLIEHPQGLVLIDTGWNTVNRSKWGQIKNLSFQYPVNKAKLAAGQAINEQLSKLGYQTNDLDYVLLSHLHCDHADGLRLVKDAKKIMTSQVELAAAHRDKFHYLGNECRGVNIQPFELKPSGLGPFGRSFDLFGDGSLEMVWVPGHAAGLCATIIRSYENDQIVLLTADAAYAHKSWENNLRPSVVVNAKQAEQSLAWVKQMADNPTVIETLANHDADVVPHTIVL</sequence>
<accession>A0A0R1UNE9</accession>
<gene>
    <name evidence="7" type="ORF">FC21_GL001285</name>
</gene>
<dbReference type="InterPro" id="IPR036866">
    <property type="entry name" value="RibonucZ/Hydroxyglut_hydro"/>
</dbReference>
<dbReference type="STRING" id="417373.GCA_001570685_01382"/>
<reference evidence="7 8" key="1">
    <citation type="journal article" date="2015" name="Genome Announc.">
        <title>Expanding the biotechnology potential of lactobacilli through comparative genomics of 213 strains and associated genera.</title>
        <authorList>
            <person name="Sun Z."/>
            <person name="Harris H.M."/>
            <person name="McCann A."/>
            <person name="Guo C."/>
            <person name="Argimon S."/>
            <person name="Zhang W."/>
            <person name="Yang X."/>
            <person name="Jeffery I.B."/>
            <person name="Cooney J.C."/>
            <person name="Kagawa T.F."/>
            <person name="Liu W."/>
            <person name="Song Y."/>
            <person name="Salvetti E."/>
            <person name="Wrobel A."/>
            <person name="Rasinkangas P."/>
            <person name="Parkhill J."/>
            <person name="Rea M.C."/>
            <person name="O'Sullivan O."/>
            <person name="Ritari J."/>
            <person name="Douillard F.P."/>
            <person name="Paul Ross R."/>
            <person name="Yang R."/>
            <person name="Briner A.E."/>
            <person name="Felis G.E."/>
            <person name="de Vos W.M."/>
            <person name="Barrangou R."/>
            <person name="Klaenhammer T.R."/>
            <person name="Caufield P.W."/>
            <person name="Cui Y."/>
            <person name="Zhang H."/>
            <person name="O'Toole P.W."/>
        </authorList>
    </citation>
    <scope>NUCLEOTIDE SEQUENCE [LARGE SCALE GENOMIC DNA]</scope>
    <source>
        <strain evidence="7 8">DSM 18793</strain>
    </source>
</reference>
<feature type="domain" description="Metallo-beta-lactamase" evidence="6">
    <location>
        <begin position="46"/>
        <end position="264"/>
    </location>
</feature>
<organism evidence="7 8">
    <name type="scientific">Limosilactobacillus equigenerosi DSM 18793 = JCM 14505</name>
    <dbReference type="NCBI Taxonomy" id="1423742"/>
    <lineage>
        <taxon>Bacteria</taxon>
        <taxon>Bacillati</taxon>
        <taxon>Bacillota</taxon>
        <taxon>Bacilli</taxon>
        <taxon>Lactobacillales</taxon>
        <taxon>Lactobacillaceae</taxon>
        <taxon>Limosilactobacillus</taxon>
    </lineage>
</organism>
<name>A0A0R1UNE9_9LACO</name>
<evidence type="ECO:0000313" key="7">
    <source>
        <dbReference type="EMBL" id="KRL94668.1"/>
    </source>
</evidence>
<keyword evidence="3" id="KW-0479">Metal-binding</keyword>
<evidence type="ECO:0000256" key="1">
    <source>
        <dbReference type="ARBA" id="ARBA00001947"/>
    </source>
</evidence>
<protein>
    <recommendedName>
        <fullName evidence="6">Metallo-beta-lactamase domain-containing protein</fullName>
    </recommendedName>
</protein>
<dbReference type="GO" id="GO:0016787">
    <property type="term" value="F:hydrolase activity"/>
    <property type="evidence" value="ECO:0007669"/>
    <property type="project" value="UniProtKB-KW"/>
</dbReference>
<dbReference type="OrthoDB" id="9802897at2"/>
<dbReference type="SUPFAM" id="SSF56281">
    <property type="entry name" value="Metallo-hydrolase/oxidoreductase"/>
    <property type="match status" value="1"/>
</dbReference>
<evidence type="ECO:0000256" key="5">
    <source>
        <dbReference type="ARBA" id="ARBA00022833"/>
    </source>
</evidence>
<dbReference type="EMBL" id="AZGC01000030">
    <property type="protein sequence ID" value="KRL94668.1"/>
    <property type="molecule type" value="Genomic_DNA"/>
</dbReference>
<evidence type="ECO:0000256" key="4">
    <source>
        <dbReference type="ARBA" id="ARBA00022801"/>
    </source>
</evidence>
<dbReference type="InterPro" id="IPR001279">
    <property type="entry name" value="Metallo-B-lactamas"/>
</dbReference>
<dbReference type="PANTHER" id="PTHR42978:SF2">
    <property type="entry name" value="102 KBASES UNSTABLE REGION: FROM 1 TO 119443"/>
    <property type="match status" value="1"/>
</dbReference>
<dbReference type="CDD" id="cd07729">
    <property type="entry name" value="AHL_lactonase_MBL-fold"/>
    <property type="match status" value="1"/>
</dbReference>
<dbReference type="InterPro" id="IPR051013">
    <property type="entry name" value="MBL_superfamily_lactonases"/>
</dbReference>
<dbReference type="GO" id="GO:0046872">
    <property type="term" value="F:metal ion binding"/>
    <property type="evidence" value="ECO:0007669"/>
    <property type="project" value="UniProtKB-KW"/>
</dbReference>
<evidence type="ECO:0000256" key="3">
    <source>
        <dbReference type="ARBA" id="ARBA00022723"/>
    </source>
</evidence>
<dbReference type="PATRIC" id="fig|1423742.4.peg.1332"/>